<evidence type="ECO:0000256" key="1">
    <source>
        <dbReference type="SAM" id="MobiDB-lite"/>
    </source>
</evidence>
<evidence type="ECO:0000313" key="2">
    <source>
        <dbReference type="EMBL" id="KYM81280.1"/>
    </source>
</evidence>
<dbReference type="Proteomes" id="UP000078540">
    <property type="component" value="Unassembled WGS sequence"/>
</dbReference>
<organism evidence="2 3">
    <name type="scientific">Atta colombica</name>
    <dbReference type="NCBI Taxonomy" id="520822"/>
    <lineage>
        <taxon>Eukaryota</taxon>
        <taxon>Metazoa</taxon>
        <taxon>Ecdysozoa</taxon>
        <taxon>Arthropoda</taxon>
        <taxon>Hexapoda</taxon>
        <taxon>Insecta</taxon>
        <taxon>Pterygota</taxon>
        <taxon>Neoptera</taxon>
        <taxon>Endopterygota</taxon>
        <taxon>Hymenoptera</taxon>
        <taxon>Apocrita</taxon>
        <taxon>Aculeata</taxon>
        <taxon>Formicoidea</taxon>
        <taxon>Formicidae</taxon>
        <taxon>Myrmicinae</taxon>
        <taxon>Atta</taxon>
    </lineage>
</organism>
<dbReference type="EMBL" id="KQ976540">
    <property type="protein sequence ID" value="KYM81280.1"/>
    <property type="molecule type" value="Genomic_DNA"/>
</dbReference>
<protein>
    <submittedName>
        <fullName evidence="2">Uncharacterized protein</fullName>
    </submittedName>
</protein>
<keyword evidence="3" id="KW-1185">Reference proteome</keyword>
<feature type="region of interest" description="Disordered" evidence="1">
    <location>
        <begin position="31"/>
        <end position="61"/>
    </location>
</feature>
<dbReference type="AlphaFoldDB" id="A0A195BAN4"/>
<accession>A0A195BAN4</accession>
<feature type="compositionally biased region" description="Basic and acidic residues" evidence="1">
    <location>
        <begin position="50"/>
        <end position="61"/>
    </location>
</feature>
<proteinExistence type="predicted"/>
<reference evidence="2 3" key="1">
    <citation type="submission" date="2015-09" db="EMBL/GenBank/DDBJ databases">
        <title>Atta colombica WGS genome.</title>
        <authorList>
            <person name="Nygaard S."/>
            <person name="Hu H."/>
            <person name="Boomsma J."/>
            <person name="Zhang G."/>
        </authorList>
    </citation>
    <scope>NUCLEOTIDE SEQUENCE [LARGE SCALE GENOMIC DNA]</scope>
    <source>
        <strain evidence="2">Treedump-2</strain>
        <tissue evidence="2">Whole body</tissue>
    </source>
</reference>
<name>A0A195BAN4_9HYME</name>
<evidence type="ECO:0000313" key="3">
    <source>
        <dbReference type="Proteomes" id="UP000078540"/>
    </source>
</evidence>
<sequence length="61" mass="7395">MEEEEGEVDYGSIGEHLDLWMYRQLSDRVTYNRTPHAHRMRDRAPSGNEQYRKDKGRKRDK</sequence>
<gene>
    <name evidence="2" type="ORF">ALC53_08351</name>
</gene>